<dbReference type="Proteomes" id="UP001180020">
    <property type="component" value="Unassembled WGS sequence"/>
</dbReference>
<dbReference type="PROSITE" id="PS51320">
    <property type="entry name" value="TIFY"/>
    <property type="match status" value="1"/>
</dbReference>
<dbReference type="SMART" id="SM00979">
    <property type="entry name" value="TIFY"/>
    <property type="match status" value="1"/>
</dbReference>
<reference evidence="7" key="1">
    <citation type="journal article" date="2023" name="Nat. Commun.">
        <title>Diploid and tetraploid genomes of Acorus and the evolution of monocots.</title>
        <authorList>
            <person name="Ma L."/>
            <person name="Liu K.W."/>
            <person name="Li Z."/>
            <person name="Hsiao Y.Y."/>
            <person name="Qi Y."/>
            <person name="Fu T."/>
            <person name="Tang G.D."/>
            <person name="Zhang D."/>
            <person name="Sun W.H."/>
            <person name="Liu D.K."/>
            <person name="Li Y."/>
            <person name="Chen G.Z."/>
            <person name="Liu X.D."/>
            <person name="Liao X.Y."/>
            <person name="Jiang Y.T."/>
            <person name="Yu X."/>
            <person name="Hao Y."/>
            <person name="Huang J."/>
            <person name="Zhao X.W."/>
            <person name="Ke S."/>
            <person name="Chen Y.Y."/>
            <person name="Wu W.L."/>
            <person name="Hsu J.L."/>
            <person name="Lin Y.F."/>
            <person name="Huang M.D."/>
            <person name="Li C.Y."/>
            <person name="Huang L."/>
            <person name="Wang Z.W."/>
            <person name="Zhao X."/>
            <person name="Zhong W.Y."/>
            <person name="Peng D.H."/>
            <person name="Ahmad S."/>
            <person name="Lan S."/>
            <person name="Zhang J.S."/>
            <person name="Tsai W.C."/>
            <person name="Van de Peer Y."/>
            <person name="Liu Z.J."/>
        </authorList>
    </citation>
    <scope>NUCLEOTIDE SEQUENCE</scope>
    <source>
        <strain evidence="7">CP</strain>
    </source>
</reference>
<evidence type="ECO:0000313" key="8">
    <source>
        <dbReference type="Proteomes" id="UP001180020"/>
    </source>
</evidence>
<gene>
    <name evidence="7" type="primary">TIFY10A</name>
    <name evidence="7" type="ORF">QJS10_CPA06g02529</name>
</gene>
<dbReference type="GO" id="GO:2000022">
    <property type="term" value="P:regulation of jasmonic acid mediated signaling pathway"/>
    <property type="evidence" value="ECO:0007669"/>
    <property type="project" value="UniProtKB-UniRule"/>
</dbReference>
<evidence type="ECO:0000256" key="2">
    <source>
        <dbReference type="ARBA" id="ARBA00022819"/>
    </source>
</evidence>
<dbReference type="EMBL" id="JAUJYO010000006">
    <property type="protein sequence ID" value="KAK1313647.1"/>
    <property type="molecule type" value="Genomic_DNA"/>
</dbReference>
<comment type="similarity">
    <text evidence="1 4">Belongs to the TIFY/JAZ family.</text>
</comment>
<dbReference type="PANTHER" id="PTHR33077:SF140">
    <property type="entry name" value="PROTEIN TIFY 10B"/>
    <property type="match status" value="1"/>
</dbReference>
<comment type="caution">
    <text evidence="7">The sequence shown here is derived from an EMBL/GenBank/DDBJ whole genome shotgun (WGS) entry which is preliminary data.</text>
</comment>
<dbReference type="Pfam" id="PF06200">
    <property type="entry name" value="tify"/>
    <property type="match status" value="1"/>
</dbReference>
<dbReference type="PANTHER" id="PTHR33077">
    <property type="entry name" value="PROTEIN TIFY 4A-RELATED-RELATED"/>
    <property type="match status" value="1"/>
</dbReference>
<keyword evidence="2 4" id="KW-1184">Jasmonic acid signaling pathway</keyword>
<name>A0AAV9EK63_ACOCL</name>
<keyword evidence="3" id="KW-0832">Ubl conjugation</keyword>
<feature type="domain" description="Tify" evidence="6">
    <location>
        <begin position="97"/>
        <end position="132"/>
    </location>
</feature>
<reference evidence="7" key="2">
    <citation type="submission" date="2023-06" db="EMBL/GenBank/DDBJ databases">
        <authorList>
            <person name="Ma L."/>
            <person name="Liu K.-W."/>
            <person name="Li Z."/>
            <person name="Hsiao Y.-Y."/>
            <person name="Qi Y."/>
            <person name="Fu T."/>
            <person name="Tang G."/>
            <person name="Zhang D."/>
            <person name="Sun W.-H."/>
            <person name="Liu D.-K."/>
            <person name="Li Y."/>
            <person name="Chen G.-Z."/>
            <person name="Liu X.-D."/>
            <person name="Liao X.-Y."/>
            <person name="Jiang Y.-T."/>
            <person name="Yu X."/>
            <person name="Hao Y."/>
            <person name="Huang J."/>
            <person name="Zhao X.-W."/>
            <person name="Ke S."/>
            <person name="Chen Y.-Y."/>
            <person name="Wu W.-L."/>
            <person name="Hsu J.-L."/>
            <person name="Lin Y.-F."/>
            <person name="Huang M.-D."/>
            <person name="Li C.-Y."/>
            <person name="Huang L."/>
            <person name="Wang Z.-W."/>
            <person name="Zhao X."/>
            <person name="Zhong W.-Y."/>
            <person name="Peng D.-H."/>
            <person name="Ahmad S."/>
            <person name="Lan S."/>
            <person name="Zhang J.-S."/>
            <person name="Tsai W.-C."/>
            <person name="Van De Peer Y."/>
            <person name="Liu Z.-J."/>
        </authorList>
    </citation>
    <scope>NUCLEOTIDE SEQUENCE</scope>
    <source>
        <strain evidence="7">CP</strain>
        <tissue evidence="7">Leaves</tissue>
    </source>
</reference>
<feature type="region of interest" description="Disordered" evidence="5">
    <location>
        <begin position="190"/>
        <end position="225"/>
    </location>
</feature>
<dbReference type="InterPro" id="IPR040390">
    <property type="entry name" value="TIFY/JAZ"/>
</dbReference>
<dbReference type="Pfam" id="PF09425">
    <property type="entry name" value="Jas_motif"/>
    <property type="match status" value="1"/>
</dbReference>
<evidence type="ECO:0000259" key="6">
    <source>
        <dbReference type="PROSITE" id="PS51320"/>
    </source>
</evidence>
<organism evidence="7 8">
    <name type="scientific">Acorus calamus</name>
    <name type="common">Sweet flag</name>
    <dbReference type="NCBI Taxonomy" id="4465"/>
    <lineage>
        <taxon>Eukaryota</taxon>
        <taxon>Viridiplantae</taxon>
        <taxon>Streptophyta</taxon>
        <taxon>Embryophyta</taxon>
        <taxon>Tracheophyta</taxon>
        <taxon>Spermatophyta</taxon>
        <taxon>Magnoliopsida</taxon>
        <taxon>Liliopsida</taxon>
        <taxon>Acoraceae</taxon>
        <taxon>Acorus</taxon>
    </lineage>
</organism>
<keyword evidence="4" id="KW-0539">Nucleus</keyword>
<feature type="region of interest" description="Disordered" evidence="5">
    <location>
        <begin position="135"/>
        <end position="163"/>
    </location>
</feature>
<evidence type="ECO:0000256" key="5">
    <source>
        <dbReference type="SAM" id="MobiDB-lite"/>
    </source>
</evidence>
<dbReference type="AlphaFoldDB" id="A0AAV9EK63"/>
<evidence type="ECO:0000256" key="3">
    <source>
        <dbReference type="ARBA" id="ARBA00022843"/>
    </source>
</evidence>
<proteinExistence type="inferred from homology"/>
<dbReference type="GO" id="GO:0031347">
    <property type="term" value="P:regulation of defense response"/>
    <property type="evidence" value="ECO:0007669"/>
    <property type="project" value="UniProtKB-UniRule"/>
</dbReference>
<sequence>MSISSALKARRPEKVPEKTNFSVTCSLLSQYLKEKGRLGDLNLRIKGNGEANRTTVTANLLSSLETPPAAKDVGQAPSAGLFPLFDTKTDSSETESVVPESGQMTIFYAGRVIVFDNFTAEKAKKVMDLASKATNNSNNNNVSSAQSAPAPAAPLHGLRDPLDVPPRAIASDLPIARKASLHRFLEKRKDRITSKAPYQTSSPSVSPPTKLEEKKPWLGLASQGV</sequence>
<accession>A0AAV9EK63</accession>
<dbReference type="GO" id="GO:0009611">
    <property type="term" value="P:response to wounding"/>
    <property type="evidence" value="ECO:0007669"/>
    <property type="project" value="UniProtKB-UniRule"/>
</dbReference>
<comment type="domain">
    <text evidence="4">The jas domain is required for interaction with COI1.</text>
</comment>
<keyword evidence="8" id="KW-1185">Reference proteome</keyword>
<evidence type="ECO:0000313" key="7">
    <source>
        <dbReference type="EMBL" id="KAK1313647.1"/>
    </source>
</evidence>
<dbReference type="InterPro" id="IPR018467">
    <property type="entry name" value="CCT_CS"/>
</dbReference>
<evidence type="ECO:0000256" key="4">
    <source>
        <dbReference type="RuleBase" id="RU369065"/>
    </source>
</evidence>
<comment type="function">
    <text evidence="4">Repressor of jasmonate responses.</text>
</comment>
<protein>
    <recommendedName>
        <fullName evidence="4">Protein TIFY</fullName>
    </recommendedName>
    <alternativeName>
        <fullName evidence="4">Jasmonate ZIM domain-containing protein</fullName>
    </alternativeName>
</protein>
<dbReference type="GO" id="GO:0005634">
    <property type="term" value="C:nucleus"/>
    <property type="evidence" value="ECO:0007669"/>
    <property type="project" value="UniProtKB-SubCell"/>
</dbReference>
<feature type="compositionally biased region" description="Low complexity" evidence="5">
    <location>
        <begin position="135"/>
        <end position="154"/>
    </location>
</feature>
<evidence type="ECO:0000256" key="1">
    <source>
        <dbReference type="ARBA" id="ARBA00008614"/>
    </source>
</evidence>
<comment type="subcellular location">
    <subcellularLocation>
        <location evidence="4">Nucleus</location>
    </subcellularLocation>
</comment>
<dbReference type="InterPro" id="IPR010399">
    <property type="entry name" value="Tify_dom"/>
</dbReference>